<dbReference type="InterPro" id="IPR032675">
    <property type="entry name" value="LRR_dom_sf"/>
</dbReference>
<reference evidence="11" key="1">
    <citation type="submission" date="2025-08" db="UniProtKB">
        <authorList>
            <consortium name="RefSeq"/>
        </authorList>
    </citation>
    <scope>IDENTIFICATION</scope>
    <source>
        <tissue evidence="11">Seedling</tissue>
    </source>
</reference>
<keyword evidence="3" id="KW-0808">Transferase</keyword>
<evidence type="ECO:0000256" key="3">
    <source>
        <dbReference type="ARBA" id="ARBA00022679"/>
    </source>
</evidence>
<dbReference type="InParanoid" id="A0A6P6GAL5"/>
<evidence type="ECO:0000256" key="5">
    <source>
        <dbReference type="ARBA" id="ARBA00022777"/>
    </source>
</evidence>
<sequence>MYYDNTTAVSFSNNLKSIPGARYIDVKYFIVKETVEECLITVVHTPTYNMVADPLAKALPIGIFEEYMSHMGLLVVETAVGQWEFIITASNLSGTCSKTTRGKGGEAEPPVKWRNSLDNQTKSLILSSWKLLPQNSWSGTLQNFDFSSFPNLECLVLSNNSLYGAIPPIISNLSRPILMEDNLDHLRGFTWRNKDEPRETHTTAFFAALSHDGRTVHQEIVEATENFDSKYCIAVGGYWSIYKTLLSTGQVVAVKKFHGNDEVAMYKFMEKGSLVNILCENVKTKELEWTKRVNVVKGLANAISFMHHERFPPIVHRDISSKNVLLDAEYEAYISDFDSARAFDPFSSNWTPFTGTIGYSARGNQSKHFCFDELAYTMKINEKSDVYSFRVVTLEVMMGKYPGDLVLSLFTSPLAEAPEILLKEVLDQRLLPPRRQTADQVATIVEQALACLHPIVPSRPTMKQVSEKLSTSLVLSLSKPLHMLPLKQLIASV</sequence>
<dbReference type="AlphaFoldDB" id="A0A6P6GAL5"/>
<dbReference type="InterPro" id="IPR011009">
    <property type="entry name" value="Kinase-like_dom_sf"/>
</dbReference>
<dbReference type="InterPro" id="IPR008266">
    <property type="entry name" value="Tyr_kinase_AS"/>
</dbReference>
<dbReference type="GO" id="GO:0005524">
    <property type="term" value="F:ATP binding"/>
    <property type="evidence" value="ECO:0007669"/>
    <property type="project" value="UniProtKB-KW"/>
</dbReference>
<evidence type="ECO:0000313" key="11">
    <source>
        <dbReference type="RefSeq" id="XP_024931126.3"/>
    </source>
</evidence>
<evidence type="ECO:0000256" key="7">
    <source>
        <dbReference type="ARBA" id="ARBA00047899"/>
    </source>
</evidence>
<keyword evidence="10" id="KW-1185">Reference proteome</keyword>
<dbReference type="Pfam" id="PF07714">
    <property type="entry name" value="PK_Tyr_Ser-Thr"/>
    <property type="match status" value="1"/>
</dbReference>
<gene>
    <name evidence="11" type="primary">LOC112492245</name>
</gene>
<comment type="catalytic activity">
    <reaction evidence="8">
        <text>L-seryl-[protein] + ATP = O-phospho-L-seryl-[protein] + ADP + H(+)</text>
        <dbReference type="Rhea" id="RHEA:17989"/>
        <dbReference type="Rhea" id="RHEA-COMP:9863"/>
        <dbReference type="Rhea" id="RHEA-COMP:11604"/>
        <dbReference type="ChEBI" id="CHEBI:15378"/>
        <dbReference type="ChEBI" id="CHEBI:29999"/>
        <dbReference type="ChEBI" id="CHEBI:30616"/>
        <dbReference type="ChEBI" id="CHEBI:83421"/>
        <dbReference type="ChEBI" id="CHEBI:456216"/>
        <dbReference type="EC" id="2.7.11.1"/>
    </reaction>
</comment>
<evidence type="ECO:0000256" key="4">
    <source>
        <dbReference type="ARBA" id="ARBA00022741"/>
    </source>
</evidence>
<dbReference type="Gene3D" id="1.10.510.10">
    <property type="entry name" value="Transferase(Phosphotransferase) domain 1"/>
    <property type="match status" value="1"/>
</dbReference>
<dbReference type="InterPro" id="IPR001245">
    <property type="entry name" value="Ser-Thr/Tyr_kinase_cat_dom"/>
</dbReference>
<comment type="catalytic activity">
    <reaction evidence="7">
        <text>L-threonyl-[protein] + ATP = O-phospho-L-threonyl-[protein] + ADP + H(+)</text>
        <dbReference type="Rhea" id="RHEA:46608"/>
        <dbReference type="Rhea" id="RHEA-COMP:11060"/>
        <dbReference type="Rhea" id="RHEA-COMP:11605"/>
        <dbReference type="ChEBI" id="CHEBI:15378"/>
        <dbReference type="ChEBI" id="CHEBI:30013"/>
        <dbReference type="ChEBI" id="CHEBI:30616"/>
        <dbReference type="ChEBI" id="CHEBI:61977"/>
        <dbReference type="ChEBI" id="CHEBI:456216"/>
        <dbReference type="EC" id="2.7.11.1"/>
    </reaction>
</comment>
<dbReference type="SUPFAM" id="SSF56112">
    <property type="entry name" value="Protein kinase-like (PK-like)"/>
    <property type="match status" value="1"/>
</dbReference>
<keyword evidence="4" id="KW-0547">Nucleotide-binding</keyword>
<dbReference type="SUPFAM" id="SSF52058">
    <property type="entry name" value="L domain-like"/>
    <property type="match status" value="1"/>
</dbReference>
<evidence type="ECO:0000256" key="1">
    <source>
        <dbReference type="ARBA" id="ARBA00012513"/>
    </source>
</evidence>
<dbReference type="GO" id="GO:0004674">
    <property type="term" value="F:protein serine/threonine kinase activity"/>
    <property type="evidence" value="ECO:0007669"/>
    <property type="project" value="UniProtKB-KW"/>
</dbReference>
<dbReference type="InterPro" id="IPR000719">
    <property type="entry name" value="Prot_kinase_dom"/>
</dbReference>
<dbReference type="Proteomes" id="UP001652623">
    <property type="component" value="Chromosome 3"/>
</dbReference>
<keyword evidence="2" id="KW-0723">Serine/threonine-protein kinase</keyword>
<dbReference type="Gene3D" id="3.80.10.10">
    <property type="entry name" value="Ribonuclease Inhibitor"/>
    <property type="match status" value="1"/>
</dbReference>
<dbReference type="Gene3D" id="3.30.200.20">
    <property type="entry name" value="Phosphorylase Kinase, domain 1"/>
    <property type="match status" value="1"/>
</dbReference>
<dbReference type="PROSITE" id="PS00109">
    <property type="entry name" value="PROTEIN_KINASE_TYR"/>
    <property type="match status" value="1"/>
</dbReference>
<evidence type="ECO:0000256" key="8">
    <source>
        <dbReference type="ARBA" id="ARBA00048679"/>
    </source>
</evidence>
<dbReference type="PANTHER" id="PTHR48005:SF70">
    <property type="entry name" value="MDIS1-INTERACTING RECEPTOR LIKE KINASE 2-LIKE"/>
    <property type="match status" value="1"/>
</dbReference>
<dbReference type="PANTHER" id="PTHR48005">
    <property type="entry name" value="LEUCINE RICH REPEAT KINASE 2"/>
    <property type="match status" value="1"/>
</dbReference>
<dbReference type="RefSeq" id="XP_024931126.3">
    <property type="nucleotide sequence ID" value="XM_025075358.3"/>
</dbReference>
<dbReference type="KEGG" id="zju:112492245"/>
<keyword evidence="6" id="KW-0067">ATP-binding</keyword>
<evidence type="ECO:0000256" key="2">
    <source>
        <dbReference type="ARBA" id="ARBA00022527"/>
    </source>
</evidence>
<dbReference type="InterPro" id="IPR051420">
    <property type="entry name" value="Ser_Thr_Kinases_DiverseReg"/>
</dbReference>
<feature type="domain" description="Protein kinase" evidence="9">
    <location>
        <begin position="126"/>
        <end position="473"/>
    </location>
</feature>
<proteinExistence type="predicted"/>
<protein>
    <recommendedName>
        <fullName evidence="1">non-specific serine/threonine protein kinase</fullName>
        <ecNumber evidence="1">2.7.11.1</ecNumber>
    </recommendedName>
</protein>
<dbReference type="EC" id="2.7.11.1" evidence="1"/>
<name>A0A6P6GAL5_ZIZJJ</name>
<organism evidence="10 11">
    <name type="scientific">Ziziphus jujuba</name>
    <name type="common">Chinese jujube</name>
    <name type="synonym">Ziziphus sativa</name>
    <dbReference type="NCBI Taxonomy" id="326968"/>
    <lineage>
        <taxon>Eukaryota</taxon>
        <taxon>Viridiplantae</taxon>
        <taxon>Streptophyta</taxon>
        <taxon>Embryophyta</taxon>
        <taxon>Tracheophyta</taxon>
        <taxon>Spermatophyta</taxon>
        <taxon>Magnoliopsida</taxon>
        <taxon>eudicotyledons</taxon>
        <taxon>Gunneridae</taxon>
        <taxon>Pentapetalae</taxon>
        <taxon>rosids</taxon>
        <taxon>fabids</taxon>
        <taxon>Rosales</taxon>
        <taxon>Rhamnaceae</taxon>
        <taxon>Paliureae</taxon>
        <taxon>Ziziphus</taxon>
    </lineage>
</organism>
<evidence type="ECO:0000259" key="9">
    <source>
        <dbReference type="PROSITE" id="PS50011"/>
    </source>
</evidence>
<keyword evidence="5" id="KW-0418">Kinase</keyword>
<dbReference type="PROSITE" id="PS50011">
    <property type="entry name" value="PROTEIN_KINASE_DOM"/>
    <property type="match status" value="1"/>
</dbReference>
<evidence type="ECO:0000256" key="6">
    <source>
        <dbReference type="ARBA" id="ARBA00022840"/>
    </source>
</evidence>
<accession>A0A6P6GAL5</accession>
<dbReference type="GeneID" id="112492245"/>
<evidence type="ECO:0000313" key="10">
    <source>
        <dbReference type="Proteomes" id="UP001652623"/>
    </source>
</evidence>